<protein>
    <submittedName>
        <fullName evidence="1">Uncharacterized protein</fullName>
    </submittedName>
</protein>
<dbReference type="AlphaFoldDB" id="A0AB73ASZ5"/>
<reference evidence="1 2" key="1">
    <citation type="submission" date="2014-02" db="EMBL/GenBank/DDBJ databases">
        <authorList>
            <person name="Sears C."/>
            <person name="Carroll K."/>
            <person name="Sack B.R."/>
            <person name="Qadri F."/>
            <person name="Myers L.L."/>
            <person name="Chung G.-T."/>
            <person name="Escheverria P."/>
            <person name="Fraser C.M."/>
            <person name="Sadzewicz L."/>
            <person name="Shefchek K.A."/>
            <person name="Tallon L."/>
            <person name="Das S.P."/>
            <person name="Daugherty S."/>
            <person name="Mongodin E.F."/>
        </authorList>
    </citation>
    <scope>NUCLEOTIDE SEQUENCE [LARGE SCALE GENOMIC DNA]</scope>
    <source>
        <strain evidence="1 2">3783N1-6</strain>
    </source>
</reference>
<accession>A0AB73ASZ5</accession>
<comment type="caution">
    <text evidence="1">The sequence shown here is derived from an EMBL/GenBank/DDBJ whole genome shotgun (WGS) entry which is preliminary data.</text>
</comment>
<evidence type="ECO:0000313" key="2">
    <source>
        <dbReference type="Proteomes" id="UP000021175"/>
    </source>
</evidence>
<sequence length="108" mass="13008">MLSDEELLKDNAISREEFTLDNLLRMLDMKEELYSFLYLSQLEGGLFSFRERIRNTKRYESYIERIDLFLNSVLNENSIQDIKNLLLEIKENEFVAKRKNNIVIKRLL</sequence>
<gene>
    <name evidence="1" type="ORF">M119_0302</name>
</gene>
<dbReference type="Proteomes" id="UP000021175">
    <property type="component" value="Unassembled WGS sequence"/>
</dbReference>
<dbReference type="EMBL" id="JGEU01000029">
    <property type="protein sequence ID" value="EYB11649.1"/>
    <property type="molecule type" value="Genomic_DNA"/>
</dbReference>
<evidence type="ECO:0000313" key="1">
    <source>
        <dbReference type="EMBL" id="EYB11649.1"/>
    </source>
</evidence>
<organism evidence="1 2">
    <name type="scientific">Bacteroides fragilis str. 3783N1-6</name>
    <dbReference type="NCBI Taxonomy" id="1339310"/>
    <lineage>
        <taxon>Bacteria</taxon>
        <taxon>Pseudomonadati</taxon>
        <taxon>Bacteroidota</taxon>
        <taxon>Bacteroidia</taxon>
        <taxon>Bacteroidales</taxon>
        <taxon>Bacteroidaceae</taxon>
        <taxon>Bacteroides</taxon>
    </lineage>
</organism>
<name>A0AB73ASZ5_BACFG</name>
<proteinExistence type="predicted"/>